<sequence>MLSGKVEKRIASSVYITLAPPRRDTVIKGDVRPEMHEFSSEHPKEATKPVRTRQSQASPPKKLPTSSCQAGTQSSRTLSPAGLSSGGVGLPNGGFSSFPRPVLTDISAGVDPESPLPSPPPYLLLTDELNALSTESLCQDLQKLDVSSPVSRQASSTFPAEPRQHKIQPTSLEQADEHQAQQNVNGHLERDVSTVCAFCHKAVAPRTPTIEAMNKQYHADCFTCRTCHGQLAGQRYYQKEGRPMCNSCYKATLEKCAKCQAVILDQIIRALGNGYHPECFTCSVCCRSIGNESFAVNDQNEVHCVDDFYRKYASVCSVCEIPIIPQEGKDAYKIECMGRHFHESCYRCEICRIPLSTEPTENGCYPLDSHIFCKSCHIKQKNESFC</sequence>
<organism evidence="8 9">
    <name type="scientific">Pelusios castaneus</name>
    <name type="common">West African mud turtle</name>
    <dbReference type="NCBI Taxonomy" id="367368"/>
    <lineage>
        <taxon>Eukaryota</taxon>
        <taxon>Metazoa</taxon>
        <taxon>Chordata</taxon>
        <taxon>Craniata</taxon>
        <taxon>Vertebrata</taxon>
        <taxon>Euteleostomi</taxon>
        <taxon>Archelosauria</taxon>
        <taxon>Testudinata</taxon>
        <taxon>Testudines</taxon>
        <taxon>Pleurodira</taxon>
        <taxon>Pelomedusidae</taxon>
        <taxon>Pelusios</taxon>
    </lineage>
</organism>
<evidence type="ECO:0000313" key="8">
    <source>
        <dbReference type="Ensembl" id="ENSPCEP00000007088.1"/>
    </source>
</evidence>
<dbReference type="GO" id="GO:0005925">
    <property type="term" value="C:focal adhesion"/>
    <property type="evidence" value="ECO:0007669"/>
    <property type="project" value="TreeGrafter"/>
</dbReference>
<feature type="domain" description="LIM zinc-binding" evidence="7">
    <location>
        <begin position="314"/>
        <end position="383"/>
    </location>
</feature>
<protein>
    <recommendedName>
        <fullName evidence="7">LIM zinc-binding domain-containing protein</fullName>
    </recommendedName>
</protein>
<keyword evidence="3 5" id="KW-0862">Zinc</keyword>
<dbReference type="Pfam" id="PF00412">
    <property type="entry name" value="LIM"/>
    <property type="match status" value="3"/>
</dbReference>
<evidence type="ECO:0000313" key="9">
    <source>
        <dbReference type="Proteomes" id="UP000694393"/>
    </source>
</evidence>
<dbReference type="InterPro" id="IPR001781">
    <property type="entry name" value="Znf_LIM"/>
</dbReference>
<dbReference type="Ensembl" id="ENSPCET00000007338.1">
    <property type="protein sequence ID" value="ENSPCEP00000007088.1"/>
    <property type="gene ID" value="ENSPCEG00000005696.1"/>
</dbReference>
<feature type="region of interest" description="Disordered" evidence="6">
    <location>
        <begin position="13"/>
        <end position="88"/>
    </location>
</feature>
<feature type="region of interest" description="Disordered" evidence="6">
    <location>
        <begin position="148"/>
        <end position="169"/>
    </location>
</feature>
<name>A0A8C8RLR4_9SAUR</name>
<dbReference type="PANTHER" id="PTHR24207:SF1">
    <property type="entry name" value="FILAMIN-BINDING LIM PROTEIN 1"/>
    <property type="match status" value="1"/>
</dbReference>
<evidence type="ECO:0000256" key="4">
    <source>
        <dbReference type="ARBA" id="ARBA00023038"/>
    </source>
</evidence>
<evidence type="ECO:0000256" key="5">
    <source>
        <dbReference type="PROSITE-ProRule" id="PRU00125"/>
    </source>
</evidence>
<dbReference type="FunFam" id="2.10.110.10:FF:000086">
    <property type="entry name" value="Filamin binding LIM protein 1"/>
    <property type="match status" value="1"/>
</dbReference>
<accession>A0A8C8RLR4</accession>
<evidence type="ECO:0000256" key="1">
    <source>
        <dbReference type="ARBA" id="ARBA00022723"/>
    </source>
</evidence>
<evidence type="ECO:0000256" key="3">
    <source>
        <dbReference type="ARBA" id="ARBA00022833"/>
    </source>
</evidence>
<proteinExistence type="predicted"/>
<dbReference type="GO" id="GO:0001725">
    <property type="term" value="C:stress fiber"/>
    <property type="evidence" value="ECO:0007669"/>
    <property type="project" value="TreeGrafter"/>
</dbReference>
<dbReference type="GO" id="GO:0098609">
    <property type="term" value="P:cell-cell adhesion"/>
    <property type="evidence" value="ECO:0007669"/>
    <property type="project" value="TreeGrafter"/>
</dbReference>
<evidence type="ECO:0000256" key="6">
    <source>
        <dbReference type="SAM" id="MobiDB-lite"/>
    </source>
</evidence>
<dbReference type="PANTHER" id="PTHR24207">
    <property type="entry name" value="ZYX102 PROTEIN"/>
    <property type="match status" value="1"/>
</dbReference>
<dbReference type="FunFam" id="2.10.110.10:FF:000097">
    <property type="entry name" value="Filamin-binding LIM protein 1"/>
    <property type="match status" value="1"/>
</dbReference>
<keyword evidence="9" id="KW-1185">Reference proteome</keyword>
<dbReference type="GO" id="GO:0031005">
    <property type="term" value="F:filamin binding"/>
    <property type="evidence" value="ECO:0007669"/>
    <property type="project" value="TreeGrafter"/>
</dbReference>
<dbReference type="SMART" id="SM00132">
    <property type="entry name" value="LIM"/>
    <property type="match status" value="3"/>
</dbReference>
<feature type="domain" description="LIM zinc-binding" evidence="7">
    <location>
        <begin position="194"/>
        <end position="255"/>
    </location>
</feature>
<feature type="compositionally biased region" description="Basic and acidic residues" evidence="6">
    <location>
        <begin position="21"/>
        <end position="48"/>
    </location>
</feature>
<feature type="compositionally biased region" description="Polar residues" evidence="6">
    <location>
        <begin position="52"/>
        <end position="78"/>
    </location>
</feature>
<dbReference type="AlphaFoldDB" id="A0A8C8RLR4"/>
<dbReference type="GO" id="GO:0046872">
    <property type="term" value="F:metal ion binding"/>
    <property type="evidence" value="ECO:0007669"/>
    <property type="project" value="UniProtKB-KW"/>
</dbReference>
<dbReference type="Proteomes" id="UP000694393">
    <property type="component" value="Unplaced"/>
</dbReference>
<evidence type="ECO:0000259" key="7">
    <source>
        <dbReference type="PROSITE" id="PS50023"/>
    </source>
</evidence>
<keyword evidence="2" id="KW-0677">Repeat</keyword>
<dbReference type="PROSITE" id="PS50023">
    <property type="entry name" value="LIM_DOMAIN_2"/>
    <property type="match status" value="2"/>
</dbReference>
<reference evidence="8" key="2">
    <citation type="submission" date="2025-09" db="UniProtKB">
        <authorList>
            <consortium name="Ensembl"/>
        </authorList>
    </citation>
    <scope>IDENTIFICATION</scope>
</reference>
<dbReference type="CDD" id="cd09372">
    <property type="entry name" value="LIM2_FBLP-1"/>
    <property type="match status" value="1"/>
</dbReference>
<keyword evidence="1 5" id="KW-0479">Metal-binding</keyword>
<reference evidence="8" key="1">
    <citation type="submission" date="2025-08" db="UniProtKB">
        <authorList>
            <consortium name="Ensembl"/>
        </authorList>
    </citation>
    <scope>IDENTIFICATION</scope>
</reference>
<keyword evidence="4 5" id="KW-0440">LIM domain</keyword>
<evidence type="ECO:0000256" key="2">
    <source>
        <dbReference type="ARBA" id="ARBA00022737"/>
    </source>
</evidence>
<feature type="compositionally biased region" description="Polar residues" evidence="6">
    <location>
        <begin position="148"/>
        <end position="158"/>
    </location>
</feature>
<dbReference type="Gene3D" id="2.10.110.10">
    <property type="entry name" value="Cysteine Rich Protein"/>
    <property type="match status" value="3"/>
</dbReference>
<dbReference type="PROSITE" id="PS00478">
    <property type="entry name" value="LIM_DOMAIN_1"/>
    <property type="match status" value="2"/>
</dbReference>
<dbReference type="SUPFAM" id="SSF57716">
    <property type="entry name" value="Glucocorticoid receptor-like (DNA-binding domain)"/>
    <property type="match status" value="2"/>
</dbReference>